<comment type="caution">
    <text evidence="6">The sequence shown here is derived from an EMBL/GenBank/DDBJ whole genome shotgun (WGS) entry which is preliminary data.</text>
</comment>
<feature type="transmembrane region" description="Helical" evidence="5">
    <location>
        <begin position="139"/>
        <end position="158"/>
    </location>
</feature>
<dbReference type="SUPFAM" id="SSF103473">
    <property type="entry name" value="MFS general substrate transporter"/>
    <property type="match status" value="1"/>
</dbReference>
<dbReference type="GO" id="GO:0016020">
    <property type="term" value="C:membrane"/>
    <property type="evidence" value="ECO:0007669"/>
    <property type="project" value="UniProtKB-SubCell"/>
</dbReference>
<proteinExistence type="predicted"/>
<dbReference type="Proteomes" id="UP001212997">
    <property type="component" value="Unassembled WGS sequence"/>
</dbReference>
<dbReference type="PANTHER" id="PTHR10924">
    <property type="entry name" value="MAJOR FACILITATOR SUPERFAMILY PROTEIN-RELATED"/>
    <property type="match status" value="1"/>
</dbReference>
<feature type="transmembrane region" description="Helical" evidence="5">
    <location>
        <begin position="82"/>
        <end position="100"/>
    </location>
</feature>
<reference evidence="6" key="1">
    <citation type="submission" date="2022-07" db="EMBL/GenBank/DDBJ databases">
        <title>Genome Sequence of Physisporinus lineatus.</title>
        <authorList>
            <person name="Buettner E."/>
        </authorList>
    </citation>
    <scope>NUCLEOTIDE SEQUENCE</scope>
    <source>
        <strain evidence="6">VT162</strain>
    </source>
</reference>
<feature type="transmembrane region" description="Helical" evidence="5">
    <location>
        <begin position="178"/>
        <end position="195"/>
    </location>
</feature>
<evidence type="ECO:0000256" key="3">
    <source>
        <dbReference type="ARBA" id="ARBA00022989"/>
    </source>
</evidence>
<dbReference type="InterPro" id="IPR049680">
    <property type="entry name" value="FLVCR1-2_SLC49-like"/>
</dbReference>
<evidence type="ECO:0000313" key="6">
    <source>
        <dbReference type="EMBL" id="KAJ3487930.1"/>
    </source>
</evidence>
<evidence type="ECO:0000256" key="5">
    <source>
        <dbReference type="SAM" id="Phobius"/>
    </source>
</evidence>
<protein>
    <submittedName>
        <fullName evidence="6">Uncharacterized protein</fullName>
    </submittedName>
</protein>
<name>A0AAD5VCM0_9APHY</name>
<dbReference type="PANTHER" id="PTHR10924:SF6">
    <property type="entry name" value="SOLUTE CARRIER FAMILY 49 MEMBER A3"/>
    <property type="match status" value="1"/>
</dbReference>
<keyword evidence="4 5" id="KW-0472">Membrane</keyword>
<accession>A0AAD5VCM0</accession>
<dbReference type="InterPro" id="IPR036259">
    <property type="entry name" value="MFS_trans_sf"/>
</dbReference>
<keyword evidence="7" id="KW-1185">Reference proteome</keyword>
<evidence type="ECO:0000256" key="1">
    <source>
        <dbReference type="ARBA" id="ARBA00004141"/>
    </source>
</evidence>
<dbReference type="AlphaFoldDB" id="A0AAD5VCM0"/>
<comment type="subcellular location">
    <subcellularLocation>
        <location evidence="1">Membrane</location>
        <topology evidence="1">Multi-pass membrane protein</topology>
    </subcellularLocation>
</comment>
<evidence type="ECO:0000313" key="7">
    <source>
        <dbReference type="Proteomes" id="UP001212997"/>
    </source>
</evidence>
<feature type="transmembrane region" description="Helical" evidence="5">
    <location>
        <begin position="21"/>
        <end position="43"/>
    </location>
</feature>
<evidence type="ECO:0000256" key="4">
    <source>
        <dbReference type="ARBA" id="ARBA00023136"/>
    </source>
</evidence>
<gene>
    <name evidence="6" type="ORF">NLI96_g3218</name>
</gene>
<dbReference type="EMBL" id="JANAWD010000079">
    <property type="protein sequence ID" value="KAJ3487930.1"/>
    <property type="molecule type" value="Genomic_DNA"/>
</dbReference>
<dbReference type="Gene3D" id="1.20.1250.20">
    <property type="entry name" value="MFS general substrate transporter like domains"/>
    <property type="match status" value="1"/>
</dbReference>
<feature type="transmembrane region" description="Helical" evidence="5">
    <location>
        <begin position="106"/>
        <end position="127"/>
    </location>
</feature>
<evidence type="ECO:0000256" key="2">
    <source>
        <dbReference type="ARBA" id="ARBA00022692"/>
    </source>
</evidence>
<organism evidence="6 7">
    <name type="scientific">Meripilus lineatus</name>
    <dbReference type="NCBI Taxonomy" id="2056292"/>
    <lineage>
        <taxon>Eukaryota</taxon>
        <taxon>Fungi</taxon>
        <taxon>Dikarya</taxon>
        <taxon>Basidiomycota</taxon>
        <taxon>Agaricomycotina</taxon>
        <taxon>Agaricomycetes</taxon>
        <taxon>Polyporales</taxon>
        <taxon>Meripilaceae</taxon>
        <taxon>Meripilus</taxon>
    </lineage>
</organism>
<keyword evidence="3 5" id="KW-1133">Transmembrane helix</keyword>
<keyword evidence="2 5" id="KW-0812">Transmembrane</keyword>
<feature type="transmembrane region" description="Helical" evidence="5">
    <location>
        <begin position="55"/>
        <end position="75"/>
    </location>
</feature>
<sequence>MRGRGNPAEPTYMTVRERIDFAIIILEFGALTGVVNSFSILTAQFFEPYGYSDTISGLMGATLLLVGIVAAGITAPLYDRVLTHHLGLSCKILCPILAVLKPHNTGALFALMAIMGATSLTMLPVALELAVELTRNADGSSAILWFACNLFGIIFVLVEGALRAPDTANPPENMRRALIFQGAFICGTTVFVAALQGKQRRREMDELRMKEVIQQDNSERSLT</sequence>